<dbReference type="RefSeq" id="WP_278006631.1">
    <property type="nucleotide sequence ID" value="NZ_JARSBN010000010.1"/>
</dbReference>
<proteinExistence type="predicted"/>
<sequence length="48" mass="5699">MNPFQKLRLQWLKPHSKPIQKEGNNDVSAIKQNEAKRAFKDEDVFLFI</sequence>
<accession>A0ABT6G578</accession>
<dbReference type="EMBL" id="JARSBN010000010">
    <property type="protein sequence ID" value="MDG4717208.1"/>
    <property type="molecule type" value="Genomic_DNA"/>
</dbReference>
<keyword evidence="2" id="KW-1185">Reference proteome</keyword>
<evidence type="ECO:0000313" key="2">
    <source>
        <dbReference type="Proteomes" id="UP001529085"/>
    </source>
</evidence>
<dbReference type="Proteomes" id="UP001529085">
    <property type="component" value="Unassembled WGS sequence"/>
</dbReference>
<gene>
    <name evidence="1" type="ORF">P7122_15075</name>
</gene>
<organism evidence="1 2">
    <name type="scientific">Winogradskyella marincola</name>
    <dbReference type="NCBI Taxonomy" id="3037795"/>
    <lineage>
        <taxon>Bacteria</taxon>
        <taxon>Pseudomonadati</taxon>
        <taxon>Bacteroidota</taxon>
        <taxon>Flavobacteriia</taxon>
        <taxon>Flavobacteriales</taxon>
        <taxon>Flavobacteriaceae</taxon>
        <taxon>Winogradskyella</taxon>
    </lineage>
</organism>
<comment type="caution">
    <text evidence="1">The sequence shown here is derived from an EMBL/GenBank/DDBJ whole genome shotgun (WGS) entry which is preliminary data.</text>
</comment>
<reference evidence="1 2" key="1">
    <citation type="submission" date="2023-03" db="EMBL/GenBank/DDBJ databases">
        <title>Strain YYF002 represents a novel species in the genus Winogradskyella isolated from seawater.</title>
        <authorList>
            <person name="Fu Z.-Y."/>
        </authorList>
    </citation>
    <scope>NUCLEOTIDE SEQUENCE [LARGE SCALE GENOMIC DNA]</scope>
    <source>
        <strain evidence="1 2">YYF002</strain>
    </source>
</reference>
<protein>
    <submittedName>
        <fullName evidence="1">Uncharacterized protein</fullName>
    </submittedName>
</protein>
<evidence type="ECO:0000313" key="1">
    <source>
        <dbReference type="EMBL" id="MDG4717208.1"/>
    </source>
</evidence>
<name>A0ABT6G578_9FLAO</name>